<evidence type="ECO:0000256" key="3">
    <source>
        <dbReference type="ARBA" id="ARBA00005174"/>
    </source>
</evidence>
<evidence type="ECO:0000256" key="8">
    <source>
        <dbReference type="ARBA" id="ARBA00022840"/>
    </source>
</evidence>
<dbReference type="InterPro" id="IPR020559">
    <property type="entry name" value="PRibGlycinamide_synth_CS"/>
</dbReference>
<dbReference type="SMART" id="SM01210">
    <property type="entry name" value="GARS_C"/>
    <property type="match status" value="1"/>
</dbReference>
<gene>
    <name evidence="12" type="primary">purD</name>
    <name evidence="15" type="ORF">HNQ44_003418</name>
</gene>
<dbReference type="InterPro" id="IPR020560">
    <property type="entry name" value="PRibGlycinamide_synth_C-dom"/>
</dbReference>
<accession>A0A7W8CUL7</accession>
<dbReference type="SUPFAM" id="SSF51246">
    <property type="entry name" value="Rudiment single hybrid motif"/>
    <property type="match status" value="1"/>
</dbReference>
<dbReference type="GO" id="GO:0005524">
    <property type="term" value="F:ATP binding"/>
    <property type="evidence" value="ECO:0007669"/>
    <property type="project" value="UniProtKB-UniRule"/>
</dbReference>
<dbReference type="Gene3D" id="3.30.1490.20">
    <property type="entry name" value="ATP-grasp fold, A domain"/>
    <property type="match status" value="1"/>
</dbReference>
<comment type="cofactor">
    <cofactor evidence="2">
        <name>Mg(2+)</name>
        <dbReference type="ChEBI" id="CHEBI:18420"/>
    </cofactor>
</comment>
<evidence type="ECO:0000313" key="15">
    <source>
        <dbReference type="EMBL" id="MBB5181941.1"/>
    </source>
</evidence>
<dbReference type="EMBL" id="JACHHE010000016">
    <property type="protein sequence ID" value="MBB5181941.1"/>
    <property type="molecule type" value="Genomic_DNA"/>
</dbReference>
<dbReference type="Pfam" id="PF02844">
    <property type="entry name" value="GARS_N"/>
    <property type="match status" value="1"/>
</dbReference>
<keyword evidence="7 12" id="KW-0658">Purine biosynthesis</keyword>
<evidence type="ECO:0000256" key="13">
    <source>
        <dbReference type="PROSITE-ProRule" id="PRU00409"/>
    </source>
</evidence>
<dbReference type="GO" id="GO:0006189">
    <property type="term" value="P:'de novo' IMP biosynthetic process"/>
    <property type="evidence" value="ECO:0007669"/>
    <property type="project" value="UniProtKB-UniRule"/>
</dbReference>
<dbReference type="GO" id="GO:0009113">
    <property type="term" value="P:purine nucleobase biosynthetic process"/>
    <property type="evidence" value="ECO:0007669"/>
    <property type="project" value="InterPro"/>
</dbReference>
<dbReference type="InterPro" id="IPR037123">
    <property type="entry name" value="PRibGlycinamide_synth_C_sf"/>
</dbReference>
<keyword evidence="6 13" id="KW-0547">Nucleotide-binding</keyword>
<dbReference type="PROSITE" id="PS00184">
    <property type="entry name" value="GARS"/>
    <property type="match status" value="1"/>
</dbReference>
<comment type="catalytic activity">
    <reaction evidence="12">
        <text>5-phospho-beta-D-ribosylamine + glycine + ATP = N(1)-(5-phospho-beta-D-ribosyl)glycinamide + ADP + phosphate + H(+)</text>
        <dbReference type="Rhea" id="RHEA:17453"/>
        <dbReference type="ChEBI" id="CHEBI:15378"/>
        <dbReference type="ChEBI" id="CHEBI:30616"/>
        <dbReference type="ChEBI" id="CHEBI:43474"/>
        <dbReference type="ChEBI" id="CHEBI:57305"/>
        <dbReference type="ChEBI" id="CHEBI:58681"/>
        <dbReference type="ChEBI" id="CHEBI:143788"/>
        <dbReference type="ChEBI" id="CHEBI:456216"/>
        <dbReference type="EC" id="6.3.4.13"/>
    </reaction>
</comment>
<dbReference type="AlphaFoldDB" id="A0A7W8CUL7"/>
<dbReference type="SUPFAM" id="SSF52440">
    <property type="entry name" value="PreATP-grasp domain"/>
    <property type="match status" value="1"/>
</dbReference>
<proteinExistence type="inferred from homology"/>
<dbReference type="Gene3D" id="3.30.470.20">
    <property type="entry name" value="ATP-grasp fold, B domain"/>
    <property type="match status" value="1"/>
</dbReference>
<evidence type="ECO:0000256" key="4">
    <source>
        <dbReference type="ARBA" id="ARBA00013255"/>
    </source>
</evidence>
<dbReference type="InterPro" id="IPR011054">
    <property type="entry name" value="Rudment_hybrid_motif"/>
</dbReference>
<dbReference type="SUPFAM" id="SSF56059">
    <property type="entry name" value="Glutathione synthetase ATP-binding domain-like"/>
    <property type="match status" value="1"/>
</dbReference>
<dbReference type="EC" id="6.3.4.13" evidence="4 12"/>
<dbReference type="FunFam" id="3.30.1490.20:FF:000006">
    <property type="entry name" value="phosphoribosylamine--glycine ligase, chloroplastic-like"/>
    <property type="match status" value="1"/>
</dbReference>
<dbReference type="Pfam" id="PF02843">
    <property type="entry name" value="GARS_C"/>
    <property type="match status" value="1"/>
</dbReference>
<dbReference type="Gene3D" id="3.90.600.10">
    <property type="entry name" value="Phosphoribosylglycinamide synthetase, C-terminal domain"/>
    <property type="match status" value="1"/>
</dbReference>
<comment type="similarity">
    <text evidence="9 12">Belongs to the GARS family.</text>
</comment>
<evidence type="ECO:0000313" key="16">
    <source>
        <dbReference type="Proteomes" id="UP000525923"/>
    </source>
</evidence>
<dbReference type="SMART" id="SM01209">
    <property type="entry name" value="GARS_A"/>
    <property type="match status" value="1"/>
</dbReference>
<dbReference type="Pfam" id="PF01071">
    <property type="entry name" value="GARS_A"/>
    <property type="match status" value="1"/>
</dbReference>
<dbReference type="Proteomes" id="UP000525923">
    <property type="component" value="Unassembled WGS sequence"/>
</dbReference>
<keyword evidence="5 12" id="KW-0436">Ligase</keyword>
<keyword evidence="8 13" id="KW-0067">ATP-binding</keyword>
<dbReference type="InterPro" id="IPR020561">
    <property type="entry name" value="PRibGlycinamid_synth_ATP-grasp"/>
</dbReference>
<comment type="pathway">
    <text evidence="3 12">Purine metabolism; IMP biosynthesis via de novo pathway; N(1)-(5-phospho-D-ribosyl)glycinamide from 5-phospho-alpha-D-ribose 1-diphosphate: step 2/2.</text>
</comment>
<dbReference type="PROSITE" id="PS50975">
    <property type="entry name" value="ATP_GRASP"/>
    <property type="match status" value="1"/>
</dbReference>
<name>A0A7W8CUL7_9BACL</name>
<evidence type="ECO:0000256" key="10">
    <source>
        <dbReference type="ARBA" id="ARBA00042242"/>
    </source>
</evidence>
<dbReference type="InterPro" id="IPR000115">
    <property type="entry name" value="PRibGlycinamide_synth"/>
</dbReference>
<dbReference type="PANTHER" id="PTHR43472:SF1">
    <property type="entry name" value="PHOSPHORIBOSYLAMINE--GLYCINE LIGASE, CHLOROPLASTIC"/>
    <property type="match status" value="1"/>
</dbReference>
<evidence type="ECO:0000256" key="9">
    <source>
        <dbReference type="ARBA" id="ARBA00038345"/>
    </source>
</evidence>
<sequence>MMKVLVIGKGGREHAIARQFSRSASVSRVYAAPGNDGMQGDAELVNIDEMDFAALSDFAVEHEIDFTFVGPEQPLAEGIVDWFEKRELRIFGPTKIAAQIEGSKAFAKELMNGANIPTAAYETFTETGAAIEFIRRHGAPIVIKADGLAAGKGVVVAMSEQEAIAAVNDMLEGEKFGESGSRVVIEEFLDGEEFSFMSFVYGGKIYPMPISQDHKRAFDGDHGPNTGGMGAYSPVPQISESVVQETYAKIVQPAVKAMAAEEAPFNGILYAGIILTPEGPKVIEFNARFGDPETQVVLPRMASDFGLFMDAILESRPFELEWDDRSVLGVVVAAEGYPDSIQKGALLPDLAKLEGVEVTHAGTKKAGSGFAGNGGRVLFVSAAGEDLQQAQHKVYEELGKLDWKGFFFRSDIGWRAM</sequence>
<dbReference type="InterPro" id="IPR011761">
    <property type="entry name" value="ATP-grasp"/>
</dbReference>
<evidence type="ECO:0000256" key="11">
    <source>
        <dbReference type="ARBA" id="ARBA00042864"/>
    </source>
</evidence>
<comment type="cofactor">
    <cofactor evidence="1">
        <name>Mn(2+)</name>
        <dbReference type="ChEBI" id="CHEBI:29035"/>
    </cofactor>
</comment>
<protein>
    <recommendedName>
        <fullName evidence="4 12">Phosphoribosylamine--glycine ligase</fullName>
        <ecNumber evidence="4 12">6.3.4.13</ecNumber>
    </recommendedName>
    <alternativeName>
        <fullName evidence="12">GARS</fullName>
    </alternativeName>
    <alternativeName>
        <fullName evidence="10 12">Glycinamide ribonucleotide synthetase</fullName>
    </alternativeName>
    <alternativeName>
        <fullName evidence="11 12">Phosphoribosylglycinamide synthetase</fullName>
    </alternativeName>
</protein>
<dbReference type="GO" id="GO:0046872">
    <property type="term" value="F:metal ion binding"/>
    <property type="evidence" value="ECO:0007669"/>
    <property type="project" value="InterPro"/>
</dbReference>
<dbReference type="NCBIfam" id="TIGR00877">
    <property type="entry name" value="purD"/>
    <property type="match status" value="1"/>
</dbReference>
<dbReference type="HAMAP" id="MF_00138">
    <property type="entry name" value="GARS"/>
    <property type="match status" value="1"/>
</dbReference>
<evidence type="ECO:0000259" key="14">
    <source>
        <dbReference type="PROSITE" id="PS50975"/>
    </source>
</evidence>
<evidence type="ECO:0000256" key="5">
    <source>
        <dbReference type="ARBA" id="ARBA00022598"/>
    </source>
</evidence>
<evidence type="ECO:0000256" key="1">
    <source>
        <dbReference type="ARBA" id="ARBA00001936"/>
    </source>
</evidence>
<comment type="caution">
    <text evidence="15">The sequence shown here is derived from an EMBL/GenBank/DDBJ whole genome shotgun (WGS) entry which is preliminary data.</text>
</comment>
<evidence type="ECO:0000256" key="6">
    <source>
        <dbReference type="ARBA" id="ARBA00022741"/>
    </source>
</evidence>
<evidence type="ECO:0000256" key="7">
    <source>
        <dbReference type="ARBA" id="ARBA00022755"/>
    </source>
</evidence>
<dbReference type="InterPro" id="IPR013815">
    <property type="entry name" value="ATP_grasp_subdomain_1"/>
</dbReference>
<evidence type="ECO:0000256" key="12">
    <source>
        <dbReference type="HAMAP-Rule" id="MF_00138"/>
    </source>
</evidence>
<dbReference type="InterPro" id="IPR020562">
    <property type="entry name" value="PRibGlycinamide_synth_N"/>
</dbReference>
<evidence type="ECO:0000256" key="2">
    <source>
        <dbReference type="ARBA" id="ARBA00001946"/>
    </source>
</evidence>
<keyword evidence="16" id="KW-1185">Reference proteome</keyword>
<organism evidence="15 16">
    <name type="scientific">Planococcus koreensis</name>
    <dbReference type="NCBI Taxonomy" id="112331"/>
    <lineage>
        <taxon>Bacteria</taxon>
        <taxon>Bacillati</taxon>
        <taxon>Bacillota</taxon>
        <taxon>Bacilli</taxon>
        <taxon>Bacillales</taxon>
        <taxon>Caryophanaceae</taxon>
        <taxon>Planococcus</taxon>
    </lineage>
</organism>
<dbReference type="PANTHER" id="PTHR43472">
    <property type="entry name" value="PHOSPHORIBOSYLAMINE--GLYCINE LIGASE"/>
    <property type="match status" value="1"/>
</dbReference>
<dbReference type="GO" id="GO:0004637">
    <property type="term" value="F:phosphoribosylamine-glycine ligase activity"/>
    <property type="evidence" value="ECO:0007669"/>
    <property type="project" value="UniProtKB-UniRule"/>
</dbReference>
<dbReference type="InterPro" id="IPR016185">
    <property type="entry name" value="PreATP-grasp_dom_sf"/>
</dbReference>
<feature type="domain" description="ATP-grasp" evidence="14">
    <location>
        <begin position="108"/>
        <end position="314"/>
    </location>
</feature>
<reference evidence="15 16" key="1">
    <citation type="submission" date="2020-08" db="EMBL/GenBank/DDBJ databases">
        <title>Genomic Encyclopedia of Type Strains, Phase IV (KMG-IV): sequencing the most valuable type-strain genomes for metagenomic binning, comparative biology and taxonomic classification.</title>
        <authorList>
            <person name="Goeker M."/>
        </authorList>
    </citation>
    <scope>NUCLEOTIDE SEQUENCE [LARGE SCALE GENOMIC DNA]</scope>
    <source>
        <strain evidence="15 16">DSM 15895</strain>
    </source>
</reference>
<dbReference type="UniPathway" id="UPA00074">
    <property type="reaction ID" value="UER00125"/>
</dbReference>
<dbReference type="Gene3D" id="3.40.50.20">
    <property type="match status" value="1"/>
</dbReference>